<gene>
    <name evidence="1" type="ORF">APZ42_019054</name>
</gene>
<protein>
    <submittedName>
        <fullName evidence="1">Uncharacterized protein</fullName>
    </submittedName>
</protein>
<comment type="caution">
    <text evidence="1">The sequence shown here is derived from an EMBL/GenBank/DDBJ whole genome shotgun (WGS) entry which is preliminary data.</text>
</comment>
<sequence>MISAQELTYSLMAGMNSARLKSDGSIRVGGLGVDLIERNGPRCGCYTQHAQKTPLTCMISIFV</sequence>
<dbReference type="AlphaFoldDB" id="A0A162CFU5"/>
<reference evidence="1 2" key="1">
    <citation type="submission" date="2016-03" db="EMBL/GenBank/DDBJ databases">
        <title>EvidentialGene: Evidence-directed Construction of Genes on Genomes.</title>
        <authorList>
            <person name="Gilbert D.G."/>
            <person name="Choi J.-H."/>
            <person name="Mockaitis K."/>
            <person name="Colbourne J."/>
            <person name="Pfrender M."/>
        </authorList>
    </citation>
    <scope>NUCLEOTIDE SEQUENCE [LARGE SCALE GENOMIC DNA]</scope>
    <source>
        <strain evidence="1 2">Xinb3</strain>
        <tissue evidence="1">Complete organism</tissue>
    </source>
</reference>
<evidence type="ECO:0000313" key="2">
    <source>
        <dbReference type="Proteomes" id="UP000076858"/>
    </source>
</evidence>
<organism evidence="1 2">
    <name type="scientific">Daphnia magna</name>
    <dbReference type="NCBI Taxonomy" id="35525"/>
    <lineage>
        <taxon>Eukaryota</taxon>
        <taxon>Metazoa</taxon>
        <taxon>Ecdysozoa</taxon>
        <taxon>Arthropoda</taxon>
        <taxon>Crustacea</taxon>
        <taxon>Branchiopoda</taxon>
        <taxon>Diplostraca</taxon>
        <taxon>Cladocera</taxon>
        <taxon>Anomopoda</taxon>
        <taxon>Daphniidae</taxon>
        <taxon>Daphnia</taxon>
    </lineage>
</organism>
<dbReference type="Proteomes" id="UP000076858">
    <property type="component" value="Unassembled WGS sequence"/>
</dbReference>
<evidence type="ECO:0000313" key="1">
    <source>
        <dbReference type="EMBL" id="KZS15352.1"/>
    </source>
</evidence>
<proteinExistence type="predicted"/>
<accession>A0A162CFU5</accession>
<dbReference type="EMBL" id="LRGB01000872">
    <property type="protein sequence ID" value="KZS15352.1"/>
    <property type="molecule type" value="Genomic_DNA"/>
</dbReference>
<name>A0A162CFU5_9CRUS</name>
<keyword evidence="2" id="KW-1185">Reference proteome</keyword>